<evidence type="ECO:0000313" key="2">
    <source>
        <dbReference type="Proteomes" id="UP000075243"/>
    </source>
</evidence>
<dbReference type="AlphaFoldDB" id="A0A151S936"/>
<protein>
    <submittedName>
        <fullName evidence="1">Uncharacterized protein</fullName>
    </submittedName>
</protein>
<organism evidence="1 2">
    <name type="scientific">Cajanus cajan</name>
    <name type="common">Pigeon pea</name>
    <name type="synonym">Cajanus indicus</name>
    <dbReference type="NCBI Taxonomy" id="3821"/>
    <lineage>
        <taxon>Eukaryota</taxon>
        <taxon>Viridiplantae</taxon>
        <taxon>Streptophyta</taxon>
        <taxon>Embryophyta</taxon>
        <taxon>Tracheophyta</taxon>
        <taxon>Spermatophyta</taxon>
        <taxon>Magnoliopsida</taxon>
        <taxon>eudicotyledons</taxon>
        <taxon>Gunneridae</taxon>
        <taxon>Pentapetalae</taxon>
        <taxon>rosids</taxon>
        <taxon>fabids</taxon>
        <taxon>Fabales</taxon>
        <taxon>Fabaceae</taxon>
        <taxon>Papilionoideae</taxon>
        <taxon>50 kb inversion clade</taxon>
        <taxon>NPAAA clade</taxon>
        <taxon>indigoferoid/millettioid clade</taxon>
        <taxon>Phaseoleae</taxon>
        <taxon>Cajanus</taxon>
    </lineage>
</organism>
<accession>A0A151S936</accession>
<reference evidence="1" key="1">
    <citation type="journal article" date="2012" name="Nat. Biotechnol.">
        <title>Draft genome sequence of pigeonpea (Cajanus cajan), an orphan legume crop of resource-poor farmers.</title>
        <authorList>
            <person name="Varshney R.K."/>
            <person name="Chen W."/>
            <person name="Li Y."/>
            <person name="Bharti A.K."/>
            <person name="Saxena R.K."/>
            <person name="Schlueter J.A."/>
            <person name="Donoghue M.T."/>
            <person name="Azam S."/>
            <person name="Fan G."/>
            <person name="Whaley A.M."/>
            <person name="Farmer A.D."/>
            <person name="Sheridan J."/>
            <person name="Iwata A."/>
            <person name="Tuteja R."/>
            <person name="Penmetsa R.V."/>
            <person name="Wu W."/>
            <person name="Upadhyaya H.D."/>
            <person name="Yang S.P."/>
            <person name="Shah T."/>
            <person name="Saxena K.B."/>
            <person name="Michael T."/>
            <person name="McCombie W.R."/>
            <person name="Yang B."/>
            <person name="Zhang G."/>
            <person name="Yang H."/>
            <person name="Wang J."/>
            <person name="Spillane C."/>
            <person name="Cook D.R."/>
            <person name="May G.D."/>
            <person name="Xu X."/>
            <person name="Jackson S.A."/>
        </authorList>
    </citation>
    <scope>NUCLEOTIDE SEQUENCE [LARGE SCALE GENOMIC DNA]</scope>
</reference>
<keyword evidence="2" id="KW-1185">Reference proteome</keyword>
<sequence>MVLIPKVNHPVRLKDFRPISLCNVGWKVISKVIVARLRPILLFKCMQGID</sequence>
<evidence type="ECO:0000313" key="1">
    <source>
        <dbReference type="EMBL" id="KYP51336.1"/>
    </source>
</evidence>
<proteinExistence type="predicted"/>
<gene>
    <name evidence="1" type="ORF">KK1_026765</name>
</gene>
<name>A0A151S936_CAJCA</name>
<dbReference type="EMBL" id="KQ483439">
    <property type="protein sequence ID" value="KYP51336.1"/>
    <property type="molecule type" value="Genomic_DNA"/>
</dbReference>
<dbReference type="Gramene" id="C.cajan_25395.t">
    <property type="protein sequence ID" value="C.cajan_25395.t.cds1"/>
    <property type="gene ID" value="C.cajan_25395"/>
</dbReference>
<dbReference type="Proteomes" id="UP000075243">
    <property type="component" value="Unassembled WGS sequence"/>
</dbReference>